<dbReference type="InterPro" id="IPR004113">
    <property type="entry name" value="FAD-bd_oxidored_4_C"/>
</dbReference>
<dbReference type="GO" id="GO:0071949">
    <property type="term" value="F:FAD binding"/>
    <property type="evidence" value="ECO:0007669"/>
    <property type="project" value="InterPro"/>
</dbReference>
<dbReference type="PROSITE" id="PS51387">
    <property type="entry name" value="FAD_PCMH"/>
    <property type="match status" value="1"/>
</dbReference>
<sequence length="383" mass="42053">MLSRLTSPHLIPARDATHDALNVAGLERELRNAIDGEVRFSDGDRALYATDASNYRQTPIGVVLPKTVEDVIETVALCRRYGAPVLSRGGGTSLCGQCCNVAVVIDFSKYMNRIVELDEHNKWARVQPGLVLDDLRGAANKYDLTFAPDPATHSHNTLGGMLGNNSCGPHSVMGGETMHNVLELDVLLYDGTRLLLGPVDDETYAEALRGGGRRADIYRRLRELIATHADEIRARFPAIPRRVSGYNLPVLLPENGFNLAQALVGSEGTCAVILEAKLRLVDWPRARSLLVLGYPSVYEAADHITEVMDARPIALEGMDDRLIADMKAVHLHPEDLKLLPEGKGWLMAEFGGDDKNEADANAKKLIDRLRDVDSPPSMKLYDD</sequence>
<keyword evidence="2" id="KW-0285">Flavoprotein</keyword>
<evidence type="ECO:0000256" key="3">
    <source>
        <dbReference type="ARBA" id="ARBA00022827"/>
    </source>
</evidence>
<dbReference type="SUPFAM" id="SSF56176">
    <property type="entry name" value="FAD-binding/transporter-associated domain-like"/>
    <property type="match status" value="1"/>
</dbReference>
<comment type="cofactor">
    <cofactor evidence="1">
        <name>FAD</name>
        <dbReference type="ChEBI" id="CHEBI:57692"/>
    </cofactor>
</comment>
<dbReference type="Gene3D" id="3.30.465.10">
    <property type="match status" value="1"/>
</dbReference>
<dbReference type="InterPro" id="IPR036318">
    <property type="entry name" value="FAD-bd_PCMH-like_sf"/>
</dbReference>
<dbReference type="eggNOG" id="KOG1231">
    <property type="taxonomic scope" value="Eukaryota"/>
</dbReference>
<evidence type="ECO:0000256" key="4">
    <source>
        <dbReference type="ARBA" id="ARBA00023002"/>
    </source>
</evidence>
<dbReference type="Proteomes" id="UP000008311">
    <property type="component" value="Unassembled WGS sequence"/>
</dbReference>
<dbReference type="EC" id="1.1.2.4" evidence="6"/>
<keyword evidence="3" id="KW-0274">FAD</keyword>
<evidence type="ECO:0000313" key="7">
    <source>
        <dbReference type="Proteomes" id="UP000008311"/>
    </source>
</evidence>
<evidence type="ECO:0000259" key="5">
    <source>
        <dbReference type="PROSITE" id="PS51387"/>
    </source>
</evidence>
<organism evidence="6 7">
    <name type="scientific">Ricinus communis</name>
    <name type="common">Castor bean</name>
    <dbReference type="NCBI Taxonomy" id="3988"/>
    <lineage>
        <taxon>Eukaryota</taxon>
        <taxon>Viridiplantae</taxon>
        <taxon>Streptophyta</taxon>
        <taxon>Embryophyta</taxon>
        <taxon>Tracheophyta</taxon>
        <taxon>Spermatophyta</taxon>
        <taxon>Magnoliopsida</taxon>
        <taxon>eudicotyledons</taxon>
        <taxon>Gunneridae</taxon>
        <taxon>Pentapetalae</taxon>
        <taxon>rosids</taxon>
        <taxon>fabids</taxon>
        <taxon>Malpighiales</taxon>
        <taxon>Euphorbiaceae</taxon>
        <taxon>Acalyphoideae</taxon>
        <taxon>Acalypheae</taxon>
        <taxon>Ricinus</taxon>
    </lineage>
</organism>
<dbReference type="Pfam" id="PF02913">
    <property type="entry name" value="FAD-oxidase_C"/>
    <property type="match status" value="1"/>
</dbReference>
<protein>
    <submittedName>
        <fullName evidence="6">Oxidoreductase, putative</fullName>
        <ecNumber evidence="6">1.1.2.4</ecNumber>
    </submittedName>
</protein>
<dbReference type="InterPro" id="IPR016169">
    <property type="entry name" value="FAD-bd_PCMH_sub2"/>
</dbReference>
<evidence type="ECO:0000256" key="2">
    <source>
        <dbReference type="ARBA" id="ARBA00022630"/>
    </source>
</evidence>
<dbReference type="Gene3D" id="3.30.43.10">
    <property type="entry name" value="Uridine Diphospho-n-acetylenolpyruvylglucosamine Reductase, domain 2"/>
    <property type="match status" value="1"/>
</dbReference>
<dbReference type="SUPFAM" id="SSF55103">
    <property type="entry name" value="FAD-linked oxidases, C-terminal domain"/>
    <property type="match status" value="1"/>
</dbReference>
<dbReference type="PANTHER" id="PTHR11748:SF119">
    <property type="entry name" value="D-2-HYDROXYGLUTARATE DEHYDROGENASE"/>
    <property type="match status" value="1"/>
</dbReference>
<dbReference type="InParanoid" id="B9TK11"/>
<dbReference type="GO" id="GO:0004458">
    <property type="term" value="F:D-lactate dehydrogenase (cytochrome) activity"/>
    <property type="evidence" value="ECO:0007669"/>
    <property type="project" value="UniProtKB-EC"/>
</dbReference>
<feature type="domain" description="FAD-binding PCMH-type" evidence="5">
    <location>
        <begin position="55"/>
        <end position="283"/>
    </location>
</feature>
<dbReference type="EMBL" id="EQ984607">
    <property type="protein sequence ID" value="EEF23803.1"/>
    <property type="molecule type" value="Genomic_DNA"/>
</dbReference>
<dbReference type="Pfam" id="PF01565">
    <property type="entry name" value="FAD_binding_4"/>
    <property type="match status" value="1"/>
</dbReference>
<dbReference type="AlphaFoldDB" id="B9TK11"/>
<evidence type="ECO:0000313" key="6">
    <source>
        <dbReference type="EMBL" id="EEF23803.1"/>
    </source>
</evidence>
<dbReference type="PANTHER" id="PTHR11748">
    <property type="entry name" value="D-LACTATE DEHYDROGENASE"/>
    <property type="match status" value="1"/>
</dbReference>
<gene>
    <name evidence="6" type="ORF">RCOM_1883150</name>
</gene>
<dbReference type="STRING" id="3988.B9TK11"/>
<accession>B9TK11</accession>
<keyword evidence="4 6" id="KW-0560">Oxidoreductase</keyword>
<keyword evidence="7" id="KW-1185">Reference proteome</keyword>
<dbReference type="InterPro" id="IPR006094">
    <property type="entry name" value="Oxid_FAD_bind_N"/>
</dbReference>
<dbReference type="InterPro" id="IPR016164">
    <property type="entry name" value="FAD-linked_Oxase-like_C"/>
</dbReference>
<proteinExistence type="predicted"/>
<dbReference type="InterPro" id="IPR016166">
    <property type="entry name" value="FAD-bd_PCMH"/>
</dbReference>
<reference evidence="7" key="1">
    <citation type="journal article" date="2010" name="Nat. Biotechnol.">
        <title>Draft genome sequence of the oilseed species Ricinus communis.</title>
        <authorList>
            <person name="Chan A.P."/>
            <person name="Crabtree J."/>
            <person name="Zhao Q."/>
            <person name="Lorenzi H."/>
            <person name="Orvis J."/>
            <person name="Puiu D."/>
            <person name="Melake-Berhan A."/>
            <person name="Jones K.M."/>
            <person name="Redman J."/>
            <person name="Chen G."/>
            <person name="Cahoon E.B."/>
            <person name="Gedil M."/>
            <person name="Stanke M."/>
            <person name="Haas B.J."/>
            <person name="Wortman J.R."/>
            <person name="Fraser-Liggett C.M."/>
            <person name="Ravel J."/>
            <person name="Rabinowicz P.D."/>
        </authorList>
    </citation>
    <scope>NUCLEOTIDE SEQUENCE [LARGE SCALE GENOMIC DNA]</scope>
    <source>
        <strain evidence="7">cv. Hale</strain>
    </source>
</reference>
<name>B9TK11_RICCO</name>
<dbReference type="InterPro" id="IPR016167">
    <property type="entry name" value="FAD-bd_PCMH_sub1"/>
</dbReference>
<evidence type="ECO:0000256" key="1">
    <source>
        <dbReference type="ARBA" id="ARBA00001974"/>
    </source>
</evidence>